<name>A0AAD6V7M8_9AGAR</name>
<sequence length="121" mass="12636">MGMRDGKIGMSTVYGLCILHIIWTPGVLFFVLDALHSVNATARAVALVRSLAVRFNLSVTAFGERIPSADASGALVLCAQAMIDPAPVMPPAAPPFRLLTSTIRAASASSAPAAPHRLPSR</sequence>
<keyword evidence="1" id="KW-0812">Transmembrane</keyword>
<dbReference type="EMBL" id="JARJCW010000057">
    <property type="protein sequence ID" value="KAJ7201801.1"/>
    <property type="molecule type" value="Genomic_DNA"/>
</dbReference>
<protein>
    <submittedName>
        <fullName evidence="2">Uncharacterized protein</fullName>
    </submittedName>
</protein>
<evidence type="ECO:0000313" key="3">
    <source>
        <dbReference type="Proteomes" id="UP001219525"/>
    </source>
</evidence>
<accession>A0AAD6V7M8</accession>
<keyword evidence="1" id="KW-0472">Membrane</keyword>
<feature type="transmembrane region" description="Helical" evidence="1">
    <location>
        <begin position="12"/>
        <end position="32"/>
    </location>
</feature>
<comment type="caution">
    <text evidence="2">The sequence shown here is derived from an EMBL/GenBank/DDBJ whole genome shotgun (WGS) entry which is preliminary data.</text>
</comment>
<keyword evidence="1" id="KW-1133">Transmembrane helix</keyword>
<keyword evidence="3" id="KW-1185">Reference proteome</keyword>
<evidence type="ECO:0000256" key="1">
    <source>
        <dbReference type="SAM" id="Phobius"/>
    </source>
</evidence>
<proteinExistence type="predicted"/>
<gene>
    <name evidence="2" type="ORF">GGX14DRAFT_399751</name>
</gene>
<dbReference type="Proteomes" id="UP001219525">
    <property type="component" value="Unassembled WGS sequence"/>
</dbReference>
<organism evidence="2 3">
    <name type="scientific">Mycena pura</name>
    <dbReference type="NCBI Taxonomy" id="153505"/>
    <lineage>
        <taxon>Eukaryota</taxon>
        <taxon>Fungi</taxon>
        <taxon>Dikarya</taxon>
        <taxon>Basidiomycota</taxon>
        <taxon>Agaricomycotina</taxon>
        <taxon>Agaricomycetes</taxon>
        <taxon>Agaricomycetidae</taxon>
        <taxon>Agaricales</taxon>
        <taxon>Marasmiineae</taxon>
        <taxon>Mycenaceae</taxon>
        <taxon>Mycena</taxon>
    </lineage>
</organism>
<reference evidence="2" key="1">
    <citation type="submission" date="2023-03" db="EMBL/GenBank/DDBJ databases">
        <title>Massive genome expansion in bonnet fungi (Mycena s.s.) driven by repeated elements and novel gene families across ecological guilds.</title>
        <authorList>
            <consortium name="Lawrence Berkeley National Laboratory"/>
            <person name="Harder C.B."/>
            <person name="Miyauchi S."/>
            <person name="Viragh M."/>
            <person name="Kuo A."/>
            <person name="Thoen E."/>
            <person name="Andreopoulos B."/>
            <person name="Lu D."/>
            <person name="Skrede I."/>
            <person name="Drula E."/>
            <person name="Henrissat B."/>
            <person name="Morin E."/>
            <person name="Kohler A."/>
            <person name="Barry K."/>
            <person name="LaButti K."/>
            <person name="Morin E."/>
            <person name="Salamov A."/>
            <person name="Lipzen A."/>
            <person name="Mereny Z."/>
            <person name="Hegedus B."/>
            <person name="Baldrian P."/>
            <person name="Stursova M."/>
            <person name="Weitz H."/>
            <person name="Taylor A."/>
            <person name="Grigoriev I.V."/>
            <person name="Nagy L.G."/>
            <person name="Martin F."/>
            <person name="Kauserud H."/>
        </authorList>
    </citation>
    <scope>NUCLEOTIDE SEQUENCE</scope>
    <source>
        <strain evidence="2">9144</strain>
    </source>
</reference>
<evidence type="ECO:0000313" key="2">
    <source>
        <dbReference type="EMBL" id="KAJ7201801.1"/>
    </source>
</evidence>
<dbReference type="AlphaFoldDB" id="A0AAD6V7M8"/>